<gene>
    <name evidence="2" type="ORF">MNR06_06935</name>
</gene>
<evidence type="ECO:0000259" key="1">
    <source>
        <dbReference type="PROSITE" id="PS50056"/>
    </source>
</evidence>
<dbReference type="PROSITE" id="PS51257">
    <property type="entry name" value="PROKAR_LIPOPROTEIN"/>
    <property type="match status" value="1"/>
</dbReference>
<sequence>MKKTALLLPLFVIVGCTGKPVSPYKEERKVSPSSSFFMTKPQPTSPVELVFDDKYAGPKPVNFRQNKDLKMSGSATLNPRSFKEIAKTPKKMKTPLYVFDLRQESHGLINDKPVTWAADRDWAIADLNHDESVRRERRLLGDLGVGETIASEKIKSIETEESMVRSAGHQYVRLIVTDHVRPVDAEVDRFIDELNALPDNAWIHFHCRAGKGRTTTFMIMYDMLINAKHLSFEEIVERNKKLSNDFDVLAVGDPKEWKYPFAVERAEFIRNFYEYAKAHPRGEGMLWSQWVVVK</sequence>
<dbReference type="InterPro" id="IPR016130">
    <property type="entry name" value="Tyr_Pase_AS"/>
</dbReference>
<dbReference type="PROSITE" id="PS50056">
    <property type="entry name" value="TYR_PHOSPHATASE_2"/>
    <property type="match status" value="1"/>
</dbReference>
<feature type="domain" description="Tyrosine specific protein phosphatases" evidence="1">
    <location>
        <begin position="188"/>
        <end position="241"/>
    </location>
</feature>
<dbReference type="InterPro" id="IPR000387">
    <property type="entry name" value="Tyr_Pase_dom"/>
</dbReference>
<dbReference type="Proteomes" id="UP000830116">
    <property type="component" value="Chromosome"/>
</dbReference>
<reference evidence="2" key="1">
    <citation type="submission" date="2022-03" db="EMBL/GenBank/DDBJ databases">
        <title>Genome Identification and Characterization of new species Bdellovibrio reynosense LBG001 sp. nov. from a Mexico soil sample.</title>
        <authorList>
            <person name="Camilli A."/>
            <person name="Ajao Y."/>
            <person name="Guo X."/>
        </authorList>
    </citation>
    <scope>NUCLEOTIDE SEQUENCE</scope>
    <source>
        <strain evidence="2">LBG001</strain>
    </source>
</reference>
<evidence type="ECO:0000313" key="2">
    <source>
        <dbReference type="EMBL" id="UOF02682.1"/>
    </source>
</evidence>
<proteinExistence type="predicted"/>
<dbReference type="SUPFAM" id="SSF52799">
    <property type="entry name" value="(Phosphotyrosine protein) phosphatases II"/>
    <property type="match status" value="1"/>
</dbReference>
<evidence type="ECO:0000313" key="3">
    <source>
        <dbReference type="Proteomes" id="UP000830116"/>
    </source>
</evidence>
<dbReference type="InterPro" id="IPR029021">
    <property type="entry name" value="Prot-tyrosine_phosphatase-like"/>
</dbReference>
<name>A0ABY4CCK6_9BACT</name>
<dbReference type="Pfam" id="PF14566">
    <property type="entry name" value="PTPlike_phytase"/>
    <property type="match status" value="1"/>
</dbReference>
<dbReference type="RefSeq" id="WP_243540457.1">
    <property type="nucleotide sequence ID" value="NZ_CP093442.1"/>
</dbReference>
<dbReference type="PROSITE" id="PS00383">
    <property type="entry name" value="TYR_PHOSPHATASE_1"/>
    <property type="match status" value="1"/>
</dbReference>
<keyword evidence="3" id="KW-1185">Reference proteome</keyword>
<dbReference type="SMART" id="SM01301">
    <property type="entry name" value="PTPlike_phytase"/>
    <property type="match status" value="1"/>
</dbReference>
<organism evidence="2 3">
    <name type="scientific">Bdellovibrio reynosensis</name>
    <dbReference type="NCBI Taxonomy" id="2835041"/>
    <lineage>
        <taxon>Bacteria</taxon>
        <taxon>Pseudomonadati</taxon>
        <taxon>Bdellovibrionota</taxon>
        <taxon>Bdellovibrionia</taxon>
        <taxon>Bdellovibrionales</taxon>
        <taxon>Pseudobdellovibrionaceae</taxon>
        <taxon>Bdellovibrio</taxon>
    </lineage>
</organism>
<dbReference type="Gene3D" id="3.90.190.10">
    <property type="entry name" value="Protein tyrosine phosphatase superfamily"/>
    <property type="match status" value="1"/>
</dbReference>
<accession>A0ABY4CCK6</accession>
<dbReference type="EMBL" id="CP093442">
    <property type="protein sequence ID" value="UOF02682.1"/>
    <property type="molecule type" value="Genomic_DNA"/>
</dbReference>
<protein>
    <submittedName>
        <fullName evidence="2">Protein tyrosine phosphatase</fullName>
    </submittedName>
</protein>